<dbReference type="AlphaFoldDB" id="A0A4V6PEK5"/>
<organism evidence="6 7">
    <name type="scientific">Actinomadura rubrisoli</name>
    <dbReference type="NCBI Taxonomy" id="2530368"/>
    <lineage>
        <taxon>Bacteria</taxon>
        <taxon>Bacillati</taxon>
        <taxon>Actinomycetota</taxon>
        <taxon>Actinomycetes</taxon>
        <taxon>Streptosporangiales</taxon>
        <taxon>Thermomonosporaceae</taxon>
        <taxon>Actinomadura</taxon>
    </lineage>
</organism>
<dbReference type="InterPro" id="IPR051209">
    <property type="entry name" value="FAD-bind_Monooxygenase_sf"/>
</dbReference>
<reference evidence="6 7" key="1">
    <citation type="submission" date="2019-03" db="EMBL/GenBank/DDBJ databases">
        <title>Draft genome sequences of novel Actinobacteria.</title>
        <authorList>
            <person name="Sahin N."/>
            <person name="Ay H."/>
            <person name="Saygin H."/>
        </authorList>
    </citation>
    <scope>NUCLEOTIDE SEQUENCE [LARGE SCALE GENOMIC DNA]</scope>
    <source>
        <strain evidence="6 7">H3C3</strain>
    </source>
</reference>
<keyword evidence="3" id="KW-0274">FAD</keyword>
<proteinExistence type="inferred from homology"/>
<dbReference type="Pfam" id="PF00743">
    <property type="entry name" value="FMO-like"/>
    <property type="match status" value="1"/>
</dbReference>
<feature type="domain" description="Alpha/beta hydrolase fold-3" evidence="5">
    <location>
        <begin position="71"/>
        <end position="272"/>
    </location>
</feature>
<dbReference type="PANTHER" id="PTHR42877">
    <property type="entry name" value="L-ORNITHINE N(5)-MONOOXYGENASE-RELATED"/>
    <property type="match status" value="1"/>
</dbReference>
<dbReference type="GO" id="GO:0050660">
    <property type="term" value="F:flavin adenine dinucleotide binding"/>
    <property type="evidence" value="ECO:0007669"/>
    <property type="project" value="InterPro"/>
</dbReference>
<dbReference type="Gene3D" id="3.40.50.1820">
    <property type="entry name" value="alpha/beta hydrolase"/>
    <property type="match status" value="1"/>
</dbReference>
<dbReference type="InterPro" id="IPR036188">
    <property type="entry name" value="FAD/NAD-bd_sf"/>
</dbReference>
<name>A0A4V6PEK5_9ACTN</name>
<dbReference type="InterPro" id="IPR029058">
    <property type="entry name" value="AB_hydrolase_fold"/>
</dbReference>
<protein>
    <recommendedName>
        <fullName evidence="5">Alpha/beta hydrolase fold-3 domain-containing protein</fullName>
    </recommendedName>
</protein>
<dbReference type="SUPFAM" id="SSF53474">
    <property type="entry name" value="alpha/beta-Hydrolases"/>
    <property type="match status" value="1"/>
</dbReference>
<dbReference type="PANTHER" id="PTHR42877:SF4">
    <property type="entry name" value="FAD_NAD(P)-BINDING DOMAIN-CONTAINING PROTEIN-RELATED"/>
    <property type="match status" value="1"/>
</dbReference>
<dbReference type="InterPro" id="IPR020946">
    <property type="entry name" value="Flavin_mOase-like"/>
</dbReference>
<evidence type="ECO:0000256" key="4">
    <source>
        <dbReference type="ARBA" id="ARBA00023002"/>
    </source>
</evidence>
<dbReference type="EMBL" id="SMKU01000275">
    <property type="protein sequence ID" value="TDD72507.1"/>
    <property type="molecule type" value="Genomic_DNA"/>
</dbReference>
<dbReference type="GO" id="GO:0050661">
    <property type="term" value="F:NADP binding"/>
    <property type="evidence" value="ECO:0007669"/>
    <property type="project" value="InterPro"/>
</dbReference>
<dbReference type="InterPro" id="IPR013094">
    <property type="entry name" value="AB_hydrolase_3"/>
</dbReference>
<evidence type="ECO:0000256" key="3">
    <source>
        <dbReference type="ARBA" id="ARBA00022827"/>
    </source>
</evidence>
<keyword evidence="7" id="KW-1185">Reference proteome</keyword>
<comment type="caution">
    <text evidence="6">The sequence shown here is derived from an EMBL/GenBank/DDBJ whole genome shotgun (WGS) entry which is preliminary data.</text>
</comment>
<sequence length="787" mass="87216">MYLPTSVARASFRTLGLFALRSSLTVDQQRRRVATASAILPQARWATVRPGSVGGVNGQWVSGTSATDGVLLFLHGGGYVLEEPRAYRAMVAHLSRGIGIPAFAPSLRLAPEHPAPAALEDALSAYEGLLQTGIPGSRIAIAGDSAGGGLSLALAMKIRDQGIPEPAVLALLCPWADLSPEGLARHARHPSSVGPRTSTFMEWAQAYAPDGWAYDPSVSPLLGDLRALPPVILHSAGDDELIDDAQHLELKAREAGVVVTHRSHPELWHGFHYLAGTLKEADASIADLSTRIRDYLAPHRKKPHVAIIGAGVSGLCLGAKLRRAGHTDFTIYEKADEVGGTWRENAYPGLVCDVPARLYAFSFAPNPEWAQFLASGEDLQEYLMRVTDREGLRPSIRFNTEIETAQWKNGQWLLTSASGYESRVDLLVCATGFLHHPRTPEIPGAETFTGRILHSSHCEQDTVLKGQRVGIIGTGSTGVQLTCALSQVAGRLILFQRTAQWILPLPNPRYRPATRFVYRRMPILNSLTRNIYEHLFDSIPGRAVRPGWQRWFLSALCRINLRFGVHDPELREKLTPQDQPLCKRLVMSGTFYKAVQRNNVDLVDDAIARITPEGIVTRDGQLHRLDIIIFATGYKSHSYMRPMKIFGEKQTALDEVWNDDPFAHRTVSLPGFPNFFMMMGPYSPVGNQSAVSTSEIQAEHIVRWTEIMRRDKISYICPKMEDAVRFKADLARAMSGTVWTTGCDSWYLGNGHSPILWPWTPDRFRDELKAPNLAEYVTRRDDHLDSL</sequence>
<evidence type="ECO:0000256" key="2">
    <source>
        <dbReference type="ARBA" id="ARBA00022630"/>
    </source>
</evidence>
<gene>
    <name evidence="6" type="ORF">E1298_35005</name>
</gene>
<evidence type="ECO:0000313" key="7">
    <source>
        <dbReference type="Proteomes" id="UP000294513"/>
    </source>
</evidence>
<dbReference type="Gene3D" id="3.50.50.60">
    <property type="entry name" value="FAD/NAD(P)-binding domain"/>
    <property type="match status" value="2"/>
</dbReference>
<accession>A0A4V6PEK5</accession>
<keyword evidence="4" id="KW-0560">Oxidoreductase</keyword>
<evidence type="ECO:0000313" key="6">
    <source>
        <dbReference type="EMBL" id="TDD72507.1"/>
    </source>
</evidence>
<dbReference type="SUPFAM" id="SSF51905">
    <property type="entry name" value="FAD/NAD(P)-binding domain"/>
    <property type="match status" value="2"/>
</dbReference>
<dbReference type="Proteomes" id="UP000294513">
    <property type="component" value="Unassembled WGS sequence"/>
</dbReference>
<keyword evidence="2" id="KW-0285">Flavoprotein</keyword>
<dbReference type="OrthoDB" id="5168853at2"/>
<evidence type="ECO:0000256" key="1">
    <source>
        <dbReference type="ARBA" id="ARBA00010139"/>
    </source>
</evidence>
<comment type="similarity">
    <text evidence="1">Belongs to the FAD-binding monooxygenase family.</text>
</comment>
<dbReference type="Pfam" id="PF07859">
    <property type="entry name" value="Abhydrolase_3"/>
    <property type="match status" value="1"/>
</dbReference>
<dbReference type="PRINTS" id="PR00419">
    <property type="entry name" value="ADXRDTASE"/>
</dbReference>
<dbReference type="GO" id="GO:0016787">
    <property type="term" value="F:hydrolase activity"/>
    <property type="evidence" value="ECO:0007669"/>
    <property type="project" value="InterPro"/>
</dbReference>
<evidence type="ECO:0000259" key="5">
    <source>
        <dbReference type="Pfam" id="PF07859"/>
    </source>
</evidence>
<dbReference type="GO" id="GO:0004499">
    <property type="term" value="F:N,N-dimethylaniline monooxygenase activity"/>
    <property type="evidence" value="ECO:0007669"/>
    <property type="project" value="InterPro"/>
</dbReference>